<evidence type="ECO:0000313" key="7">
    <source>
        <dbReference type="Proteomes" id="UP000576480"/>
    </source>
</evidence>
<dbReference type="EMBL" id="BLSB01000057">
    <property type="protein sequence ID" value="GFP35152.1"/>
    <property type="molecule type" value="Genomic_DNA"/>
</dbReference>
<evidence type="ECO:0000313" key="1">
    <source>
        <dbReference type="EMBL" id="GFP19056.1"/>
    </source>
</evidence>
<evidence type="ECO:0000313" key="5">
    <source>
        <dbReference type="Proteomes" id="UP000569018"/>
    </source>
</evidence>
<evidence type="ECO:0000313" key="3">
    <source>
        <dbReference type="EMBL" id="GFP35152.1"/>
    </source>
</evidence>
<evidence type="ECO:0000313" key="2">
    <source>
        <dbReference type="EMBL" id="GFP26605.1"/>
    </source>
</evidence>
<dbReference type="AlphaFoldDB" id="A0A6V8P252"/>
<reference evidence="5 6" key="1">
    <citation type="journal article" date="2020" name="Front. Microbiol.">
        <title>Single-cell genomics of novel Actinobacteria with the Wood-Ljungdahl pathway discovered in a serpentinizing system.</title>
        <authorList>
            <person name="Merino N."/>
            <person name="Kawai M."/>
            <person name="Boyd E.S."/>
            <person name="Colman D.R."/>
            <person name="McGlynn S.E."/>
            <person name="Nealson K.H."/>
            <person name="Kurokawa K."/>
            <person name="Hongoh Y."/>
        </authorList>
    </citation>
    <scope>NUCLEOTIDE SEQUENCE [LARGE SCALE GENOMIC DNA]</scope>
    <source>
        <strain evidence="1 6">S03</strain>
        <strain evidence="2 8">S33</strain>
        <strain evidence="3 7">S43</strain>
        <strain evidence="4 5">S47</strain>
    </source>
</reference>
<keyword evidence="8" id="KW-1185">Reference proteome</keyword>
<comment type="caution">
    <text evidence="2">The sequence shown here is derived from an EMBL/GenBank/DDBJ whole genome shotgun (WGS) entry which is preliminary data.</text>
</comment>
<gene>
    <name evidence="1" type="ORF">HKBW3S03_00560</name>
    <name evidence="2" type="ORF">HKBW3S33_00020</name>
    <name evidence="3" type="ORF">HKBW3S43_00944</name>
    <name evidence="4" type="ORF">HKBW3S47_01178</name>
</gene>
<protein>
    <submittedName>
        <fullName evidence="2">Uncharacterized protein</fullName>
    </submittedName>
</protein>
<dbReference type="Proteomes" id="UP000569018">
    <property type="component" value="Unassembled WGS sequence"/>
</dbReference>
<organism evidence="2 8">
    <name type="scientific">Candidatus Hakubella thermalkaliphila</name>
    <dbReference type="NCBI Taxonomy" id="2754717"/>
    <lineage>
        <taxon>Bacteria</taxon>
        <taxon>Bacillati</taxon>
        <taxon>Actinomycetota</taxon>
        <taxon>Actinomycetota incertae sedis</taxon>
        <taxon>Candidatus Hakubellales</taxon>
        <taxon>Candidatus Hakubellaceae</taxon>
        <taxon>Candidatus Hakubella</taxon>
    </lineage>
</organism>
<accession>A0A6V8P252</accession>
<dbReference type="Proteomes" id="UP000574717">
    <property type="component" value="Unassembled WGS sequence"/>
</dbReference>
<proteinExistence type="predicted"/>
<dbReference type="Proteomes" id="UP000576480">
    <property type="component" value="Unassembled WGS sequence"/>
</dbReference>
<sequence length="68" mass="8137">MSYKEPVFMKELHEIREKHYEETKSLTKEELVARVRQEAAEFLREFNYEFVPTGRGTFKIVKVVKKAS</sequence>
<dbReference type="Proteomes" id="UP000591948">
    <property type="component" value="Unassembled WGS sequence"/>
</dbReference>
<name>A0A6V8P252_9ACTN</name>
<dbReference type="RefSeq" id="WP_176229807.1">
    <property type="nucleotide sequence ID" value="NZ_BLRU01000033.1"/>
</dbReference>
<dbReference type="EMBL" id="BLRY01000001">
    <property type="protein sequence ID" value="GFP26605.1"/>
    <property type="molecule type" value="Genomic_DNA"/>
</dbReference>
<evidence type="ECO:0000313" key="6">
    <source>
        <dbReference type="Proteomes" id="UP000574717"/>
    </source>
</evidence>
<dbReference type="EMBL" id="BLSD01000057">
    <property type="protein sequence ID" value="GFP39480.1"/>
    <property type="molecule type" value="Genomic_DNA"/>
</dbReference>
<evidence type="ECO:0000313" key="8">
    <source>
        <dbReference type="Proteomes" id="UP000591948"/>
    </source>
</evidence>
<dbReference type="EMBL" id="BLRU01000033">
    <property type="protein sequence ID" value="GFP19056.1"/>
    <property type="molecule type" value="Genomic_DNA"/>
</dbReference>
<evidence type="ECO:0000313" key="4">
    <source>
        <dbReference type="EMBL" id="GFP39480.1"/>
    </source>
</evidence>